<evidence type="ECO:0000259" key="1">
    <source>
        <dbReference type="PROSITE" id="PS50181"/>
    </source>
</evidence>
<accession>A0A556TWA5</accession>
<dbReference type="CDD" id="cd22093">
    <property type="entry name" value="F-box_FBXO15"/>
    <property type="match status" value="1"/>
</dbReference>
<gene>
    <name evidence="2" type="ORF">Baya_5271</name>
</gene>
<dbReference type="Pfam" id="PF12937">
    <property type="entry name" value="F-box-like"/>
    <property type="match status" value="1"/>
</dbReference>
<dbReference type="OrthoDB" id="3219396at2759"/>
<dbReference type="InterPro" id="IPR001810">
    <property type="entry name" value="F-box_dom"/>
</dbReference>
<protein>
    <submittedName>
        <fullName evidence="2">F-box only protein 15</fullName>
    </submittedName>
</protein>
<keyword evidence="3" id="KW-1185">Reference proteome</keyword>
<reference evidence="2 3" key="1">
    <citation type="journal article" date="2019" name="Genome Biol. Evol.">
        <title>Whole-Genome Sequencing of the Giant Devil Catfish, Bagarius yarrelli.</title>
        <authorList>
            <person name="Jiang W."/>
            <person name="Lv Y."/>
            <person name="Cheng L."/>
            <person name="Yang K."/>
            <person name="Chao B."/>
            <person name="Wang X."/>
            <person name="Li Y."/>
            <person name="Pan X."/>
            <person name="You X."/>
            <person name="Zhang Y."/>
            <person name="Yang J."/>
            <person name="Li J."/>
            <person name="Zhang X."/>
            <person name="Liu S."/>
            <person name="Sun C."/>
            <person name="Yang J."/>
            <person name="Shi Q."/>
        </authorList>
    </citation>
    <scope>NUCLEOTIDE SEQUENCE [LARGE SCALE GENOMIC DNA]</scope>
    <source>
        <strain evidence="2">JWS20170419001</strain>
        <tissue evidence="2">Muscle</tissue>
    </source>
</reference>
<dbReference type="Proteomes" id="UP000319801">
    <property type="component" value="Unassembled WGS sequence"/>
</dbReference>
<organism evidence="2 3">
    <name type="scientific">Bagarius yarrelli</name>
    <name type="common">Goonch</name>
    <name type="synonym">Bagrus yarrelli</name>
    <dbReference type="NCBI Taxonomy" id="175774"/>
    <lineage>
        <taxon>Eukaryota</taxon>
        <taxon>Metazoa</taxon>
        <taxon>Chordata</taxon>
        <taxon>Craniata</taxon>
        <taxon>Vertebrata</taxon>
        <taxon>Euteleostomi</taxon>
        <taxon>Actinopterygii</taxon>
        <taxon>Neopterygii</taxon>
        <taxon>Teleostei</taxon>
        <taxon>Ostariophysi</taxon>
        <taxon>Siluriformes</taxon>
        <taxon>Sisoridae</taxon>
        <taxon>Sisorinae</taxon>
        <taxon>Bagarius</taxon>
    </lineage>
</organism>
<evidence type="ECO:0000313" key="2">
    <source>
        <dbReference type="EMBL" id="TSK98357.1"/>
    </source>
</evidence>
<name>A0A556TWA5_BAGYA</name>
<dbReference type="SUPFAM" id="SSF81383">
    <property type="entry name" value="F-box domain"/>
    <property type="match status" value="1"/>
</dbReference>
<dbReference type="PROSITE" id="PS50181">
    <property type="entry name" value="FBOX"/>
    <property type="match status" value="1"/>
</dbReference>
<comment type="caution">
    <text evidence="2">The sequence shown here is derived from an EMBL/GenBank/DDBJ whole genome shotgun (WGS) entry which is preliminary data.</text>
</comment>
<dbReference type="InterPro" id="IPR036047">
    <property type="entry name" value="F-box-like_dom_sf"/>
</dbReference>
<evidence type="ECO:0000313" key="3">
    <source>
        <dbReference type="Proteomes" id="UP000319801"/>
    </source>
</evidence>
<dbReference type="PANTHER" id="PTHR46731:SF1">
    <property type="entry name" value="F-BOX ONLY PROTEIN 15"/>
    <property type="match status" value="1"/>
</dbReference>
<sequence>MPPEITEKIISYLDAGSLFCLGLVNKHFHELAENNAMWYRFYTWQRAKTKTSSLMKDVTDEVDMDRIPEKPKGYWKRVFFEELASRNKSWKKKLKSINSYTGLPIRTAEVLRSSGVTWEMTVRDAQAENRIKHTHVYLSQASLTVGWSSGNWPTLNEPATLELHGVMFVPINCPIACRPGWRSLLSKVVVKKNGGTMYGSDGIITLLDIGNGVTVGVWQKQQEIAFVLATLHYHRLVERTLLGSSTTSVSPYDVTDMRAPFDDIDPDYGLHSYSMHLELHNTQKSIVSVSFSQLFCRKDQIADGYVPLQVISKANRSRQTPLCRKISLPWRTEALRGHVENCCMLTLTVLTEAQTPFWCVSAPVAMANSNITDVSYACNGESYFMEYKDTDGKMVMELEWTEEQKQFIMVDLILFLSISKVNRYFGRNY</sequence>
<dbReference type="EMBL" id="VCAZ01000024">
    <property type="protein sequence ID" value="TSK98357.1"/>
    <property type="molecule type" value="Genomic_DNA"/>
</dbReference>
<dbReference type="Gene3D" id="1.20.1280.50">
    <property type="match status" value="1"/>
</dbReference>
<dbReference type="PANTHER" id="PTHR46731">
    <property type="entry name" value="F-BOX ONLY PROTEIN 15"/>
    <property type="match status" value="1"/>
</dbReference>
<dbReference type="SMART" id="SM00256">
    <property type="entry name" value="FBOX"/>
    <property type="match status" value="1"/>
</dbReference>
<dbReference type="AlphaFoldDB" id="A0A556TWA5"/>
<dbReference type="GO" id="GO:0019005">
    <property type="term" value="C:SCF ubiquitin ligase complex"/>
    <property type="evidence" value="ECO:0007669"/>
    <property type="project" value="TreeGrafter"/>
</dbReference>
<proteinExistence type="predicted"/>
<feature type="domain" description="F-box" evidence="1">
    <location>
        <begin position="1"/>
        <end position="41"/>
    </location>
</feature>